<feature type="domain" description="C2H2-type" evidence="9">
    <location>
        <begin position="367"/>
        <end position="396"/>
    </location>
</feature>
<evidence type="ECO:0000256" key="2">
    <source>
        <dbReference type="ARBA" id="ARBA00022723"/>
    </source>
</evidence>
<dbReference type="PROSITE" id="PS00028">
    <property type="entry name" value="ZINC_FINGER_C2H2_1"/>
    <property type="match status" value="3"/>
</dbReference>
<keyword evidence="3" id="KW-0677">Repeat</keyword>
<feature type="compositionally biased region" description="Polar residues" evidence="8">
    <location>
        <begin position="284"/>
        <end position="315"/>
    </location>
</feature>
<accession>A0A5J4NHW0</accession>
<keyword evidence="6" id="KW-0539">Nucleus</keyword>
<evidence type="ECO:0000313" key="10">
    <source>
        <dbReference type="EMBL" id="KAA3675177.1"/>
    </source>
</evidence>
<comment type="caution">
    <text evidence="10">The sequence shown here is derived from an EMBL/GenBank/DDBJ whole genome shotgun (WGS) entry which is preliminary data.</text>
</comment>
<organism evidence="10 11">
    <name type="scientific">Paragonimus westermani</name>
    <dbReference type="NCBI Taxonomy" id="34504"/>
    <lineage>
        <taxon>Eukaryota</taxon>
        <taxon>Metazoa</taxon>
        <taxon>Spiralia</taxon>
        <taxon>Lophotrochozoa</taxon>
        <taxon>Platyhelminthes</taxon>
        <taxon>Trematoda</taxon>
        <taxon>Digenea</taxon>
        <taxon>Plagiorchiida</taxon>
        <taxon>Troglotremata</taxon>
        <taxon>Troglotrematidae</taxon>
        <taxon>Paragonimus</taxon>
    </lineage>
</organism>
<sequence length="432" mass="48680">GWFQLSYLRCSGLGTISDQLVDMSVTFGRRNVNFANQPDLSFDGLHLSHSAEILLSLPHSPEGNCIFALSPALSPSTMRPETRMDCVELGHQTVTVDEPCNERSLHRNMKFKLNRVRNTSRSAIHHDRGEHANENRVNTHSTNNSQEPTGVSAVPLEMISLATKNEFPSDHSVSIHRNGLEQGILQRSSRHFDLLSICPNMFEVDRPHIMEYQTQYFPLSTRPMFEIPHSPNPIRPEEHLTPSHNSPVGESSCDCQLLDYGSIHHICQTSHGTLLLDGLRPSSPSRLTNSNSTGSLDSCYSTPSDRSSSGKSTSPGHMMDDSQTEFTSTTTQRVKTHRCEFEGCAKAYFKSSHLKAHIRVHTGEKPYVCDWSLCARRFARSDELSRHRRAHTGERNFICPQCPRRFSRSDHLTKHLRRHNTCNSETLASGVR</sequence>
<evidence type="ECO:0000256" key="5">
    <source>
        <dbReference type="ARBA" id="ARBA00022833"/>
    </source>
</evidence>
<evidence type="ECO:0000256" key="6">
    <source>
        <dbReference type="ARBA" id="ARBA00023242"/>
    </source>
</evidence>
<feature type="domain" description="C2H2-type" evidence="9">
    <location>
        <begin position="397"/>
        <end position="424"/>
    </location>
</feature>
<feature type="region of interest" description="Disordered" evidence="8">
    <location>
        <begin position="284"/>
        <end position="329"/>
    </location>
</feature>
<keyword evidence="5" id="KW-0862">Zinc</keyword>
<evidence type="ECO:0000256" key="1">
    <source>
        <dbReference type="ARBA" id="ARBA00004123"/>
    </source>
</evidence>
<dbReference type="FunFam" id="3.30.160.60:FF:000125">
    <property type="entry name" value="Putative zinc finger protein 143"/>
    <property type="match status" value="1"/>
</dbReference>
<dbReference type="InterPro" id="IPR036236">
    <property type="entry name" value="Znf_C2H2_sf"/>
</dbReference>
<dbReference type="Proteomes" id="UP000324629">
    <property type="component" value="Unassembled WGS sequence"/>
</dbReference>
<proteinExistence type="predicted"/>
<feature type="non-terminal residue" evidence="10">
    <location>
        <position position="1"/>
    </location>
</feature>
<dbReference type="GO" id="GO:0000981">
    <property type="term" value="F:DNA-binding transcription factor activity, RNA polymerase II-specific"/>
    <property type="evidence" value="ECO:0007669"/>
    <property type="project" value="TreeGrafter"/>
</dbReference>
<evidence type="ECO:0000256" key="3">
    <source>
        <dbReference type="ARBA" id="ARBA00022737"/>
    </source>
</evidence>
<evidence type="ECO:0000313" key="11">
    <source>
        <dbReference type="Proteomes" id="UP000324629"/>
    </source>
</evidence>
<keyword evidence="11" id="KW-1185">Reference proteome</keyword>
<name>A0A5J4NHW0_9TREM</name>
<dbReference type="AlphaFoldDB" id="A0A5J4NHW0"/>
<keyword evidence="2" id="KW-0479">Metal-binding</keyword>
<dbReference type="GO" id="GO:0000978">
    <property type="term" value="F:RNA polymerase II cis-regulatory region sequence-specific DNA binding"/>
    <property type="evidence" value="ECO:0007669"/>
    <property type="project" value="TreeGrafter"/>
</dbReference>
<dbReference type="Pfam" id="PF00096">
    <property type="entry name" value="zf-C2H2"/>
    <property type="match status" value="2"/>
</dbReference>
<dbReference type="PROSITE" id="PS50157">
    <property type="entry name" value="ZINC_FINGER_C2H2_2"/>
    <property type="match status" value="3"/>
</dbReference>
<evidence type="ECO:0000256" key="7">
    <source>
        <dbReference type="PROSITE-ProRule" id="PRU00042"/>
    </source>
</evidence>
<dbReference type="SMART" id="SM00355">
    <property type="entry name" value="ZnF_C2H2"/>
    <property type="match status" value="3"/>
</dbReference>
<feature type="compositionally biased region" description="Basic and acidic residues" evidence="8">
    <location>
        <begin position="124"/>
        <end position="134"/>
    </location>
</feature>
<dbReference type="PANTHER" id="PTHR23235:SF164">
    <property type="entry name" value="C2H2-TYPE DOMAIN-CONTAINING PROTEIN"/>
    <property type="match status" value="1"/>
</dbReference>
<comment type="subcellular location">
    <subcellularLocation>
        <location evidence="1">Nucleus</location>
    </subcellularLocation>
</comment>
<dbReference type="EMBL" id="QNGE01002679">
    <property type="protein sequence ID" value="KAA3675177.1"/>
    <property type="molecule type" value="Genomic_DNA"/>
</dbReference>
<dbReference type="InterPro" id="IPR013087">
    <property type="entry name" value="Znf_C2H2_type"/>
</dbReference>
<evidence type="ECO:0000256" key="4">
    <source>
        <dbReference type="ARBA" id="ARBA00022771"/>
    </source>
</evidence>
<evidence type="ECO:0000259" key="9">
    <source>
        <dbReference type="PROSITE" id="PS50157"/>
    </source>
</evidence>
<dbReference type="FunFam" id="3.30.160.60:FF:000018">
    <property type="entry name" value="Krueppel-like factor 15"/>
    <property type="match status" value="1"/>
</dbReference>
<dbReference type="PANTHER" id="PTHR23235">
    <property type="entry name" value="KRUEPPEL-LIKE TRANSCRIPTION FACTOR"/>
    <property type="match status" value="1"/>
</dbReference>
<feature type="domain" description="C2H2-type" evidence="9">
    <location>
        <begin position="337"/>
        <end position="366"/>
    </location>
</feature>
<gene>
    <name evidence="10" type="ORF">DEA37_0014658</name>
</gene>
<dbReference type="GO" id="GO:0005634">
    <property type="term" value="C:nucleus"/>
    <property type="evidence" value="ECO:0007669"/>
    <property type="project" value="UniProtKB-SubCell"/>
</dbReference>
<dbReference type="FunFam" id="3.30.160.60:FF:000624">
    <property type="entry name" value="zinc finger protein 697"/>
    <property type="match status" value="1"/>
</dbReference>
<protein>
    <submittedName>
        <fullName evidence="10">Krueppel-like factor 10/11</fullName>
    </submittedName>
</protein>
<evidence type="ECO:0000256" key="8">
    <source>
        <dbReference type="SAM" id="MobiDB-lite"/>
    </source>
</evidence>
<feature type="compositionally biased region" description="Polar residues" evidence="8">
    <location>
        <begin position="135"/>
        <end position="149"/>
    </location>
</feature>
<reference evidence="10 11" key="1">
    <citation type="journal article" date="2019" name="Gigascience">
        <title>Whole-genome sequence of the oriental lung fluke Paragonimus westermani.</title>
        <authorList>
            <person name="Oey H."/>
            <person name="Zakrzewski M."/>
            <person name="Narain K."/>
            <person name="Devi K.R."/>
            <person name="Agatsuma T."/>
            <person name="Nawaratna S."/>
            <person name="Gobert G.N."/>
            <person name="Jones M.K."/>
            <person name="Ragan M.A."/>
            <person name="McManus D.P."/>
            <person name="Krause L."/>
        </authorList>
    </citation>
    <scope>NUCLEOTIDE SEQUENCE [LARGE SCALE GENOMIC DNA]</scope>
    <source>
        <strain evidence="10 11">IND2009</strain>
    </source>
</reference>
<dbReference type="SUPFAM" id="SSF57667">
    <property type="entry name" value="beta-beta-alpha zinc fingers"/>
    <property type="match status" value="2"/>
</dbReference>
<dbReference type="GO" id="GO:0008270">
    <property type="term" value="F:zinc ion binding"/>
    <property type="evidence" value="ECO:0007669"/>
    <property type="project" value="UniProtKB-KW"/>
</dbReference>
<keyword evidence="4 7" id="KW-0863">Zinc-finger</keyword>
<dbReference type="Gene3D" id="3.30.160.60">
    <property type="entry name" value="Classic Zinc Finger"/>
    <property type="match status" value="3"/>
</dbReference>
<feature type="region of interest" description="Disordered" evidence="8">
    <location>
        <begin position="119"/>
        <end position="150"/>
    </location>
</feature>